<dbReference type="InterPro" id="IPR036868">
    <property type="entry name" value="TusA-like_sf"/>
</dbReference>
<dbReference type="SUPFAM" id="SSF46785">
    <property type="entry name" value="Winged helix' DNA-binding domain"/>
    <property type="match status" value="1"/>
</dbReference>
<dbReference type="InterPro" id="IPR036388">
    <property type="entry name" value="WH-like_DNA-bd_sf"/>
</dbReference>
<gene>
    <name evidence="3" type="ORF">C7380_105131</name>
</gene>
<dbReference type="PANTHER" id="PTHR33279:SF6">
    <property type="entry name" value="SULFUR CARRIER PROTEIN YEDF-RELATED"/>
    <property type="match status" value="1"/>
</dbReference>
<dbReference type="Pfam" id="PF01022">
    <property type="entry name" value="HTH_5"/>
    <property type="match status" value="1"/>
</dbReference>
<name>A0AA45HJ01_9BACT</name>
<feature type="domain" description="HTH arsR-type" evidence="2">
    <location>
        <begin position="5"/>
        <end position="99"/>
    </location>
</feature>
<protein>
    <submittedName>
        <fullName evidence="3">ArsR family transcriptional regulator</fullName>
    </submittedName>
</protein>
<accession>A0AA45HJ01</accession>
<reference evidence="3 4" key="1">
    <citation type="submission" date="2018-05" db="EMBL/GenBank/DDBJ databases">
        <title>Genomic Encyclopedia of Type Strains, Phase IV (KMG-IV): sequencing the most valuable type-strain genomes for metagenomic binning, comparative biology and taxonomic classification.</title>
        <authorList>
            <person name="Goeker M."/>
        </authorList>
    </citation>
    <scope>NUCLEOTIDE SEQUENCE [LARGE SCALE GENOMIC DNA]</scope>
    <source>
        <strain evidence="3 4">DSM 24906</strain>
    </source>
</reference>
<dbReference type="CDD" id="cd00291">
    <property type="entry name" value="SirA_YedF_YeeD"/>
    <property type="match status" value="1"/>
</dbReference>
<organism evidence="3 4">
    <name type="scientific">Oceanotoga teriensis</name>
    <dbReference type="NCBI Taxonomy" id="515440"/>
    <lineage>
        <taxon>Bacteria</taxon>
        <taxon>Thermotogati</taxon>
        <taxon>Thermotogota</taxon>
        <taxon>Thermotogae</taxon>
        <taxon>Petrotogales</taxon>
        <taxon>Petrotogaceae</taxon>
        <taxon>Oceanotoga</taxon>
    </lineage>
</organism>
<evidence type="ECO:0000313" key="4">
    <source>
        <dbReference type="Proteomes" id="UP000245921"/>
    </source>
</evidence>
<dbReference type="Proteomes" id="UP000245921">
    <property type="component" value="Unassembled WGS sequence"/>
</dbReference>
<dbReference type="GO" id="GO:0003700">
    <property type="term" value="F:DNA-binding transcription factor activity"/>
    <property type="evidence" value="ECO:0007669"/>
    <property type="project" value="InterPro"/>
</dbReference>
<dbReference type="EMBL" id="QGGI01000005">
    <property type="protein sequence ID" value="PWJ95501.1"/>
    <property type="molecule type" value="Genomic_DNA"/>
</dbReference>
<dbReference type="InterPro" id="IPR001455">
    <property type="entry name" value="TusA-like"/>
</dbReference>
<dbReference type="CDD" id="cd00090">
    <property type="entry name" value="HTH_ARSR"/>
    <property type="match status" value="1"/>
</dbReference>
<dbReference type="InterPro" id="IPR011991">
    <property type="entry name" value="ArsR-like_HTH"/>
</dbReference>
<evidence type="ECO:0000256" key="1">
    <source>
        <dbReference type="ARBA" id="ARBA00008984"/>
    </source>
</evidence>
<proteinExistence type="inferred from homology"/>
<dbReference type="PANTHER" id="PTHR33279">
    <property type="entry name" value="SULFUR CARRIER PROTEIN YEDF-RELATED"/>
    <property type="match status" value="1"/>
</dbReference>
<evidence type="ECO:0000259" key="2">
    <source>
        <dbReference type="PROSITE" id="PS50987"/>
    </source>
</evidence>
<dbReference type="SMART" id="SM00418">
    <property type="entry name" value="HTH_ARSR"/>
    <property type="match status" value="1"/>
</dbReference>
<evidence type="ECO:0000313" key="3">
    <source>
        <dbReference type="EMBL" id="PWJ95501.1"/>
    </source>
</evidence>
<dbReference type="InterPro" id="IPR036390">
    <property type="entry name" value="WH_DNA-bd_sf"/>
</dbReference>
<dbReference type="PROSITE" id="PS50987">
    <property type="entry name" value="HTH_ARSR_2"/>
    <property type="match status" value="1"/>
</dbReference>
<comment type="similarity">
    <text evidence="1">Belongs to the sulfur carrier protein TusA family.</text>
</comment>
<sequence length="197" mass="22794">MKIFDSRLQSLDLPTLFKILSNQSRLEILILLKEQCFTATEISKQLDMDISTVYRHLKYLKNYGLIRSFQLENTERYDLASKYLYELIEAAISALSGIKGTRAFSSGMVKIYSSSIEEIKSIKPDKVLDVRGEMCPVPDIQCRNTLREMKPEEILVVVVDYPLSKERIPDNIRSEGHELLAVDEDKLGDTRIYIRRR</sequence>
<dbReference type="PRINTS" id="PR00778">
    <property type="entry name" value="HTHARSR"/>
</dbReference>
<comment type="caution">
    <text evidence="3">The sequence shown here is derived from an EMBL/GenBank/DDBJ whole genome shotgun (WGS) entry which is preliminary data.</text>
</comment>
<keyword evidence="4" id="KW-1185">Reference proteome</keyword>
<dbReference type="Pfam" id="PF01206">
    <property type="entry name" value="TusA"/>
    <property type="match status" value="1"/>
</dbReference>
<dbReference type="SUPFAM" id="SSF64307">
    <property type="entry name" value="SirA-like"/>
    <property type="match status" value="1"/>
</dbReference>
<dbReference type="Gene3D" id="3.30.110.40">
    <property type="entry name" value="TusA-like domain"/>
    <property type="match status" value="1"/>
</dbReference>
<dbReference type="Gene3D" id="1.10.10.10">
    <property type="entry name" value="Winged helix-like DNA-binding domain superfamily/Winged helix DNA-binding domain"/>
    <property type="match status" value="1"/>
</dbReference>
<dbReference type="InterPro" id="IPR001845">
    <property type="entry name" value="HTH_ArsR_DNA-bd_dom"/>
</dbReference>
<dbReference type="RefSeq" id="WP_109604410.1">
    <property type="nucleotide sequence ID" value="NZ_JAMHJO010000003.1"/>
</dbReference>
<dbReference type="AlphaFoldDB" id="A0AA45HJ01"/>